<dbReference type="GO" id="GO:0004190">
    <property type="term" value="F:aspartic-type endopeptidase activity"/>
    <property type="evidence" value="ECO:0007669"/>
    <property type="project" value="InterPro"/>
</dbReference>
<dbReference type="InterPro" id="IPR011969">
    <property type="entry name" value="Clan_AA_Asp_peptidase_C"/>
</dbReference>
<protein>
    <submittedName>
        <fullName evidence="1">Aspartyl protease family protein</fullName>
    </submittedName>
</protein>
<dbReference type="Pfam" id="PF13975">
    <property type="entry name" value="gag-asp_proteas"/>
    <property type="match status" value="1"/>
</dbReference>
<accession>A0A1I3V6Z8</accession>
<name>A0A1I3V6Z8_9GAMM</name>
<reference evidence="2" key="1">
    <citation type="submission" date="2016-10" db="EMBL/GenBank/DDBJ databases">
        <authorList>
            <person name="Varghese N."/>
            <person name="Submissions S."/>
        </authorList>
    </citation>
    <scope>NUCLEOTIDE SEQUENCE [LARGE SCALE GENOMIC DNA]</scope>
    <source>
        <strain evidence="2">DSM 11578</strain>
    </source>
</reference>
<dbReference type="Gene3D" id="2.40.70.10">
    <property type="entry name" value="Acid Proteases"/>
    <property type="match status" value="1"/>
</dbReference>
<evidence type="ECO:0000313" key="1">
    <source>
        <dbReference type="EMBL" id="SFJ90106.1"/>
    </source>
</evidence>
<dbReference type="Proteomes" id="UP000198924">
    <property type="component" value="Unassembled WGS sequence"/>
</dbReference>
<dbReference type="OrthoDB" id="185963at2"/>
<sequence>MAKVILMLLIILLISSRAEAVVVNIMVVGLFKDKAVVEVDGQQHFLNVGETSPEGLKLIAANSNNATFEINGEKQIFPLGDRINSNYIEAEKKTAVTLWPTNGMYTATGNINGYTISFLVDTGASTIAMNAATASRLGIDYLRGQQVGIRTASGKSVGYKVKLDYVQLDQIKLHNVDAVVLDGEEPSVTLLGMSFLGQLDIEHNGERLDLRQKY</sequence>
<proteinExistence type="predicted"/>
<dbReference type="EMBL" id="FOSH01000002">
    <property type="protein sequence ID" value="SFJ90106.1"/>
    <property type="molecule type" value="Genomic_DNA"/>
</dbReference>
<dbReference type="InterPro" id="IPR001969">
    <property type="entry name" value="Aspartic_peptidase_AS"/>
</dbReference>
<dbReference type="AlphaFoldDB" id="A0A1I3V6Z8"/>
<keyword evidence="2" id="KW-1185">Reference proteome</keyword>
<keyword evidence="1" id="KW-0645">Protease</keyword>
<dbReference type="InterPro" id="IPR021109">
    <property type="entry name" value="Peptidase_aspartic_dom_sf"/>
</dbReference>
<dbReference type="NCBIfam" id="TIGR02281">
    <property type="entry name" value="clan_AA_DTGA"/>
    <property type="match status" value="1"/>
</dbReference>
<gene>
    <name evidence="1" type="ORF">SAMN04488079_102233</name>
</gene>
<keyword evidence="1" id="KW-0378">Hydrolase</keyword>
<organism evidence="1 2">
    <name type="scientific">Methylophaga sulfidovorans</name>
    <dbReference type="NCBI Taxonomy" id="45496"/>
    <lineage>
        <taxon>Bacteria</taxon>
        <taxon>Pseudomonadati</taxon>
        <taxon>Pseudomonadota</taxon>
        <taxon>Gammaproteobacteria</taxon>
        <taxon>Thiotrichales</taxon>
        <taxon>Piscirickettsiaceae</taxon>
        <taxon>Methylophaga</taxon>
    </lineage>
</organism>
<dbReference type="InterPro" id="IPR034122">
    <property type="entry name" value="Retropepsin-like_bacterial"/>
</dbReference>
<dbReference type="CDD" id="cd05483">
    <property type="entry name" value="retropepsin_like_bacteria"/>
    <property type="match status" value="1"/>
</dbReference>
<dbReference type="RefSeq" id="WP_091711609.1">
    <property type="nucleotide sequence ID" value="NZ_FOSH01000002.1"/>
</dbReference>
<dbReference type="GO" id="GO:0006508">
    <property type="term" value="P:proteolysis"/>
    <property type="evidence" value="ECO:0007669"/>
    <property type="project" value="UniProtKB-KW"/>
</dbReference>
<dbReference type="SUPFAM" id="SSF50630">
    <property type="entry name" value="Acid proteases"/>
    <property type="match status" value="1"/>
</dbReference>
<dbReference type="PROSITE" id="PS00141">
    <property type="entry name" value="ASP_PROTEASE"/>
    <property type="match status" value="1"/>
</dbReference>
<evidence type="ECO:0000313" key="2">
    <source>
        <dbReference type="Proteomes" id="UP000198924"/>
    </source>
</evidence>
<dbReference type="STRING" id="45496.SAMN04488079_102233"/>